<dbReference type="GO" id="GO:0019441">
    <property type="term" value="P:L-tryptophan catabolic process to kynurenine"/>
    <property type="evidence" value="ECO:0007669"/>
    <property type="project" value="InterPro"/>
</dbReference>
<keyword evidence="2" id="KW-1185">Reference proteome</keyword>
<dbReference type="InterPro" id="IPR037175">
    <property type="entry name" value="KFase_sf"/>
</dbReference>
<dbReference type="STRING" id="282676.B6F84_13370"/>
<dbReference type="InterPro" id="IPR007325">
    <property type="entry name" value="KFase/CYL"/>
</dbReference>
<dbReference type="EMBL" id="CP020477">
    <property type="protein sequence ID" value="ARM76909.1"/>
    <property type="molecule type" value="Genomic_DNA"/>
</dbReference>
<evidence type="ECO:0000313" key="2">
    <source>
        <dbReference type="Proteomes" id="UP000193404"/>
    </source>
</evidence>
<dbReference type="AlphaFoldDB" id="A0A1W6K307"/>
<dbReference type="PANTHER" id="PTHR31118:SF12">
    <property type="entry name" value="CYCLASE-LIKE PROTEIN 2"/>
    <property type="match status" value="1"/>
</dbReference>
<dbReference type="GeneID" id="41591930"/>
<dbReference type="RefSeq" id="WP_148692703.1">
    <property type="nucleotide sequence ID" value="NZ_CP020477.1"/>
</dbReference>
<dbReference type="PANTHER" id="PTHR31118">
    <property type="entry name" value="CYCLASE-LIKE PROTEIN 2"/>
    <property type="match status" value="1"/>
</dbReference>
<evidence type="ECO:0008006" key="3">
    <source>
        <dbReference type="Google" id="ProtNLM"/>
    </source>
</evidence>
<accession>A0A1W6K307</accession>
<organism evidence="1 2">
    <name type="scientific">Acidianus manzaensis</name>
    <dbReference type="NCBI Taxonomy" id="282676"/>
    <lineage>
        <taxon>Archaea</taxon>
        <taxon>Thermoproteota</taxon>
        <taxon>Thermoprotei</taxon>
        <taxon>Sulfolobales</taxon>
        <taxon>Sulfolobaceae</taxon>
        <taxon>Acidianus</taxon>
    </lineage>
</organism>
<dbReference type="Gene3D" id="3.50.30.50">
    <property type="entry name" value="Putative cyclase"/>
    <property type="match status" value="1"/>
</dbReference>
<reference evidence="1 2" key="1">
    <citation type="submission" date="2017-03" db="EMBL/GenBank/DDBJ databases">
        <title>Sulfur activation and transportation mechanism of thermophilic Archaea Acidianus manzaensis YN-25.</title>
        <authorList>
            <person name="Ma Y."/>
            <person name="Yang Y."/>
            <person name="Xia J."/>
        </authorList>
    </citation>
    <scope>NUCLEOTIDE SEQUENCE [LARGE SCALE GENOMIC DNA]</scope>
    <source>
        <strain evidence="1 2">YN-25</strain>
    </source>
</reference>
<gene>
    <name evidence="1" type="ORF">B6F84_13370</name>
</gene>
<dbReference type="KEGG" id="aman:B6F84_13370"/>
<dbReference type="GO" id="GO:0004061">
    <property type="term" value="F:arylformamidase activity"/>
    <property type="evidence" value="ECO:0007669"/>
    <property type="project" value="InterPro"/>
</dbReference>
<name>A0A1W6K307_9CREN</name>
<proteinExistence type="predicted"/>
<dbReference type="SUPFAM" id="SSF102198">
    <property type="entry name" value="Putative cyclase"/>
    <property type="match status" value="1"/>
</dbReference>
<evidence type="ECO:0000313" key="1">
    <source>
        <dbReference type="EMBL" id="ARM76909.1"/>
    </source>
</evidence>
<protein>
    <recommendedName>
        <fullName evidence="3">Cyclase</fullName>
    </recommendedName>
</protein>
<sequence>MIIDLTECIEENMPVFPGDPKPKISEIRIEDYVIHSLFLGTHTGTHVDVQSHFIENGKTLDKYEISRFIGNAIVFSYPGKIPDKPDNVDFLLIYSGYKNCDLKLKESEITVDEAMEIVEKGYKLVGIDSPSIGNSEVHRFLLKNDILIVENLSNNLEKILNKVVKFTCLPLKLKGVDGAPVRAIAEF</sequence>
<dbReference type="Pfam" id="PF04199">
    <property type="entry name" value="Cyclase"/>
    <property type="match status" value="1"/>
</dbReference>
<dbReference type="Proteomes" id="UP000193404">
    <property type="component" value="Chromosome"/>
</dbReference>
<dbReference type="OrthoDB" id="9014at2157"/>